<dbReference type="Proteomes" id="UP000274843">
    <property type="component" value="Unassembled WGS sequence"/>
</dbReference>
<reference evidence="3 4" key="1">
    <citation type="submission" date="2018-11" db="EMBL/GenBank/DDBJ databases">
        <title>Sequencing the genomes of 1000 actinobacteria strains.</title>
        <authorList>
            <person name="Klenk H.-P."/>
        </authorList>
    </citation>
    <scope>NUCLEOTIDE SEQUENCE [LARGE SCALE GENOMIC DNA]</scope>
    <source>
        <strain evidence="3 4">DSM 44348</strain>
    </source>
</reference>
<evidence type="ECO:0000313" key="4">
    <source>
        <dbReference type="Proteomes" id="UP000274843"/>
    </source>
</evidence>
<dbReference type="RefSeq" id="WP_123682781.1">
    <property type="nucleotide sequence ID" value="NZ_RKHY01000001.1"/>
</dbReference>
<dbReference type="GeneID" id="301842150"/>
<dbReference type="InterPro" id="IPR029058">
    <property type="entry name" value="AB_hydrolase_fold"/>
</dbReference>
<gene>
    <name evidence="3" type="ORF">EDD35_0673</name>
</gene>
<dbReference type="AlphaFoldDB" id="A0A3N2GPS6"/>
<dbReference type="InterPro" id="IPR000073">
    <property type="entry name" value="AB_hydrolase_1"/>
</dbReference>
<dbReference type="SUPFAM" id="SSF53474">
    <property type="entry name" value="alpha/beta-Hydrolases"/>
    <property type="match status" value="1"/>
</dbReference>
<organism evidence="3 4">
    <name type="scientific">Amycolatopsis thermoflava</name>
    <dbReference type="NCBI Taxonomy" id="84480"/>
    <lineage>
        <taxon>Bacteria</taxon>
        <taxon>Bacillati</taxon>
        <taxon>Actinomycetota</taxon>
        <taxon>Actinomycetes</taxon>
        <taxon>Pseudonocardiales</taxon>
        <taxon>Pseudonocardiaceae</taxon>
        <taxon>Amycolatopsis</taxon>
        <taxon>Amycolatopsis methanolica group</taxon>
    </lineage>
</organism>
<dbReference type="InterPro" id="IPR050266">
    <property type="entry name" value="AB_hydrolase_sf"/>
</dbReference>
<dbReference type="PANTHER" id="PTHR43798:SF31">
    <property type="entry name" value="AB HYDROLASE SUPERFAMILY PROTEIN YCLE"/>
    <property type="match status" value="1"/>
</dbReference>
<feature type="domain" description="AB hydrolase-1" evidence="2">
    <location>
        <begin position="54"/>
        <end position="166"/>
    </location>
</feature>
<evidence type="ECO:0000313" key="3">
    <source>
        <dbReference type="EMBL" id="ROS38400.1"/>
    </source>
</evidence>
<comment type="caution">
    <text evidence="3">The sequence shown here is derived from an EMBL/GenBank/DDBJ whole genome shotgun (WGS) entry which is preliminary data.</text>
</comment>
<name>A0A3N2GPS6_9PSEU</name>
<dbReference type="GO" id="GO:0016787">
    <property type="term" value="F:hydrolase activity"/>
    <property type="evidence" value="ECO:0007669"/>
    <property type="project" value="UniProtKB-KW"/>
</dbReference>
<accession>A0A3N2GPS6</accession>
<dbReference type="Pfam" id="PF00561">
    <property type="entry name" value="Abhydrolase_1"/>
    <property type="match status" value="1"/>
</dbReference>
<keyword evidence="1" id="KW-0378">Hydrolase</keyword>
<dbReference type="GO" id="GO:0016020">
    <property type="term" value="C:membrane"/>
    <property type="evidence" value="ECO:0007669"/>
    <property type="project" value="TreeGrafter"/>
</dbReference>
<dbReference type="Gene3D" id="3.40.50.1820">
    <property type="entry name" value="alpha/beta hydrolase"/>
    <property type="match status" value="1"/>
</dbReference>
<dbReference type="EMBL" id="RKHY01000001">
    <property type="protein sequence ID" value="ROS38400.1"/>
    <property type="molecule type" value="Genomic_DNA"/>
</dbReference>
<proteinExistence type="predicted"/>
<dbReference type="PANTHER" id="PTHR43798">
    <property type="entry name" value="MONOACYLGLYCEROL LIPASE"/>
    <property type="match status" value="1"/>
</dbReference>
<evidence type="ECO:0000256" key="1">
    <source>
        <dbReference type="ARBA" id="ARBA00022801"/>
    </source>
</evidence>
<protein>
    <submittedName>
        <fullName evidence="3">Pimeloyl-ACP methyl ester carboxylesterase</fullName>
    </submittedName>
</protein>
<sequence>MTLGGFTSPQARVAYDAAYDRGFAALPAPAEERDVATAFGTARVYRFGEPGPAPMVLLPGRAGTTIMWEPNLPAFIARGPVYALDLIGEPGRSEQTAPIRDADDQAAWLDTVLATLGLRDVHLVGYSFGGWLAANLAVRAPDRLASLTLIDPVRTFATFPVSLLVRTALALVPGIRRWARPAFLAWISGRAEVAEDDLVATVIDEGMRTYRIALPTPPLFTDAQLRGLTVPVLTLIAARSVIHDGRRAAARARELLPDARVELWPAATHAIAGESAAEVNARVLEFLAELEQRRESPERA</sequence>
<evidence type="ECO:0000259" key="2">
    <source>
        <dbReference type="Pfam" id="PF00561"/>
    </source>
</evidence>
<keyword evidence="4" id="KW-1185">Reference proteome</keyword>